<evidence type="ECO:0000256" key="1">
    <source>
        <dbReference type="ARBA" id="ARBA00022703"/>
    </source>
</evidence>
<dbReference type="PANTHER" id="PTHR15205">
    <property type="entry name" value="DEATH EFFECTOR DOMAIN-CONTAINING PROTEIN"/>
    <property type="match status" value="1"/>
</dbReference>
<protein>
    <recommendedName>
        <fullName evidence="3">TRADD-like N-terminal domain-containing protein</fullName>
    </recommendedName>
</protein>
<feature type="region of interest" description="Disordered" evidence="2">
    <location>
        <begin position="1"/>
        <end position="81"/>
    </location>
</feature>
<evidence type="ECO:0000259" key="3">
    <source>
        <dbReference type="Pfam" id="PF20694"/>
    </source>
</evidence>
<dbReference type="OMA" id="HQPRATC"/>
<dbReference type="STRING" id="75743.A0A401Q1M9"/>
<dbReference type="PANTHER" id="PTHR15205:SF1">
    <property type="entry name" value="DNA-BINDING DEATH EFFECTOR DOMAIN-CONTAINING PROTEIN 2"/>
    <property type="match status" value="1"/>
</dbReference>
<gene>
    <name evidence="4" type="ORF">scyTo_0021279</name>
</gene>
<evidence type="ECO:0000256" key="2">
    <source>
        <dbReference type="SAM" id="MobiDB-lite"/>
    </source>
</evidence>
<evidence type="ECO:0000313" key="4">
    <source>
        <dbReference type="EMBL" id="GCB79282.1"/>
    </source>
</evidence>
<dbReference type="InterPro" id="IPR038856">
    <property type="entry name" value="DEDD/DEDD2"/>
</dbReference>
<feature type="compositionally biased region" description="Basic residues" evidence="2">
    <location>
        <begin position="41"/>
        <end position="66"/>
    </location>
</feature>
<dbReference type="GO" id="GO:0008625">
    <property type="term" value="P:extrinsic apoptotic signaling pathway via death domain receptors"/>
    <property type="evidence" value="ECO:0007669"/>
    <property type="project" value="TreeGrafter"/>
</dbReference>
<dbReference type="Pfam" id="PF20694">
    <property type="entry name" value="TRADD-like_N"/>
    <property type="match status" value="1"/>
</dbReference>
<proteinExistence type="predicted"/>
<dbReference type="OrthoDB" id="6422954at2759"/>
<comment type="caution">
    <text evidence="4">The sequence shown here is derived from an EMBL/GenBank/DDBJ whole genome shotgun (WGS) entry which is preliminary data.</text>
</comment>
<dbReference type="GO" id="GO:0003677">
    <property type="term" value="F:DNA binding"/>
    <property type="evidence" value="ECO:0007669"/>
    <property type="project" value="TreeGrafter"/>
</dbReference>
<keyword evidence="5" id="KW-1185">Reference proteome</keyword>
<feature type="non-terminal residue" evidence="4">
    <location>
        <position position="1"/>
    </location>
</feature>
<feature type="compositionally biased region" description="Polar residues" evidence="2">
    <location>
        <begin position="21"/>
        <end position="39"/>
    </location>
</feature>
<dbReference type="GO" id="GO:0005730">
    <property type="term" value="C:nucleolus"/>
    <property type="evidence" value="ECO:0007669"/>
    <property type="project" value="TreeGrafter"/>
</dbReference>
<dbReference type="AlphaFoldDB" id="A0A401Q1M9"/>
<keyword evidence="1" id="KW-0053">Apoptosis</keyword>
<feature type="domain" description="TRADD-like N-terminal" evidence="3">
    <location>
        <begin position="111"/>
        <end position="171"/>
    </location>
</feature>
<sequence length="205" mass="23164">VSPERCHSGGPVPSAGEQMESCLNSERSYSTQSEWESGTSLRKRQSTSRRRGRGAGKRRGRKGHVLRNREEREHQSPHQPRATCDIRLRVRAVYSDQNTVLRGNVVSVKQDPLDRCFDLFGQANTILKSRDLGSIICDIKFSELSYLDAFWNDYINGSLLEALKGVFITDSLKQAVGQEAIQLLVNVDEDDYEKGRRVLLQNISP</sequence>
<reference evidence="4 5" key="1">
    <citation type="journal article" date="2018" name="Nat. Ecol. Evol.">
        <title>Shark genomes provide insights into elasmobranch evolution and the origin of vertebrates.</title>
        <authorList>
            <person name="Hara Y"/>
            <person name="Yamaguchi K"/>
            <person name="Onimaru K"/>
            <person name="Kadota M"/>
            <person name="Koyanagi M"/>
            <person name="Keeley SD"/>
            <person name="Tatsumi K"/>
            <person name="Tanaka K"/>
            <person name="Motone F"/>
            <person name="Kageyama Y"/>
            <person name="Nozu R"/>
            <person name="Adachi N"/>
            <person name="Nishimura O"/>
            <person name="Nakagawa R"/>
            <person name="Tanegashima C"/>
            <person name="Kiyatake I"/>
            <person name="Matsumoto R"/>
            <person name="Murakumo K"/>
            <person name="Nishida K"/>
            <person name="Terakita A"/>
            <person name="Kuratani S"/>
            <person name="Sato K"/>
            <person name="Hyodo S Kuraku.S."/>
        </authorList>
    </citation>
    <scope>NUCLEOTIDE SEQUENCE [LARGE SCALE GENOMIC DNA]</scope>
</reference>
<dbReference type="Proteomes" id="UP000288216">
    <property type="component" value="Unassembled WGS sequence"/>
</dbReference>
<feature type="compositionally biased region" description="Basic and acidic residues" evidence="2">
    <location>
        <begin position="67"/>
        <end position="76"/>
    </location>
</feature>
<accession>A0A401Q1M9</accession>
<dbReference type="InterPro" id="IPR049341">
    <property type="entry name" value="TRADD-like_N"/>
</dbReference>
<name>A0A401Q1M9_SCYTO</name>
<organism evidence="4 5">
    <name type="scientific">Scyliorhinus torazame</name>
    <name type="common">Cloudy catshark</name>
    <name type="synonym">Catulus torazame</name>
    <dbReference type="NCBI Taxonomy" id="75743"/>
    <lineage>
        <taxon>Eukaryota</taxon>
        <taxon>Metazoa</taxon>
        <taxon>Chordata</taxon>
        <taxon>Craniata</taxon>
        <taxon>Vertebrata</taxon>
        <taxon>Chondrichthyes</taxon>
        <taxon>Elasmobranchii</taxon>
        <taxon>Galeomorphii</taxon>
        <taxon>Galeoidea</taxon>
        <taxon>Carcharhiniformes</taxon>
        <taxon>Scyliorhinidae</taxon>
        <taxon>Scyliorhinus</taxon>
    </lineage>
</organism>
<evidence type="ECO:0000313" key="5">
    <source>
        <dbReference type="Proteomes" id="UP000288216"/>
    </source>
</evidence>
<dbReference type="EMBL" id="BFAA01018573">
    <property type="protein sequence ID" value="GCB79282.1"/>
    <property type="molecule type" value="Genomic_DNA"/>
</dbReference>